<dbReference type="Proteomes" id="UP000604825">
    <property type="component" value="Unassembled WGS sequence"/>
</dbReference>
<dbReference type="AlphaFoldDB" id="A0A811NHY6"/>
<sequence length="285" mass="31260">MTEIRGRQNNGSKSQQAGVKRQKWPQTKRPTPPLTLAPRAQHPSGSRTVLPSFPARPPPIAHCAPINAYPVRKAWEAAATVLAQVAASTVRARKGFWAPAPGRTRPPRRPSSTTLRSALWAREAARAACSEEDEAATAAADNDCALAASRSHCEARSRGLERAPRLPLQHPWLRPQEPRCSDSRPRTILAYDPKTAGFLVASDAARIALLIRLFKMLAIAYFQWPGVWRTDRSLPTKPICSSRPIGLLEMTSPIDQQICSRCRSGGACRQPSSYSLVRVLVSLQP</sequence>
<feature type="compositionally biased region" description="Polar residues" evidence="1">
    <location>
        <begin position="7"/>
        <end position="17"/>
    </location>
</feature>
<gene>
    <name evidence="2" type="ORF">NCGR_LOCUS14754</name>
</gene>
<feature type="region of interest" description="Disordered" evidence="1">
    <location>
        <begin position="1"/>
        <end position="53"/>
    </location>
</feature>
<name>A0A811NHY6_9POAL</name>
<reference evidence="2" key="1">
    <citation type="submission" date="2020-10" db="EMBL/GenBank/DDBJ databases">
        <authorList>
            <person name="Han B."/>
            <person name="Lu T."/>
            <person name="Zhao Q."/>
            <person name="Huang X."/>
            <person name="Zhao Y."/>
        </authorList>
    </citation>
    <scope>NUCLEOTIDE SEQUENCE</scope>
</reference>
<comment type="caution">
    <text evidence="2">The sequence shown here is derived from an EMBL/GenBank/DDBJ whole genome shotgun (WGS) entry which is preliminary data.</text>
</comment>
<evidence type="ECO:0000256" key="1">
    <source>
        <dbReference type="SAM" id="MobiDB-lite"/>
    </source>
</evidence>
<proteinExistence type="predicted"/>
<evidence type="ECO:0000313" key="3">
    <source>
        <dbReference type="Proteomes" id="UP000604825"/>
    </source>
</evidence>
<organism evidence="2 3">
    <name type="scientific">Miscanthus lutarioriparius</name>
    <dbReference type="NCBI Taxonomy" id="422564"/>
    <lineage>
        <taxon>Eukaryota</taxon>
        <taxon>Viridiplantae</taxon>
        <taxon>Streptophyta</taxon>
        <taxon>Embryophyta</taxon>
        <taxon>Tracheophyta</taxon>
        <taxon>Spermatophyta</taxon>
        <taxon>Magnoliopsida</taxon>
        <taxon>Liliopsida</taxon>
        <taxon>Poales</taxon>
        <taxon>Poaceae</taxon>
        <taxon>PACMAD clade</taxon>
        <taxon>Panicoideae</taxon>
        <taxon>Andropogonodae</taxon>
        <taxon>Andropogoneae</taxon>
        <taxon>Saccharinae</taxon>
        <taxon>Miscanthus</taxon>
    </lineage>
</organism>
<protein>
    <submittedName>
        <fullName evidence="2">Uncharacterized protein</fullName>
    </submittedName>
</protein>
<keyword evidence="3" id="KW-1185">Reference proteome</keyword>
<evidence type="ECO:0000313" key="2">
    <source>
        <dbReference type="EMBL" id="CAD6221486.1"/>
    </source>
</evidence>
<accession>A0A811NHY6</accession>
<dbReference type="EMBL" id="CAJGYO010000003">
    <property type="protein sequence ID" value="CAD6221486.1"/>
    <property type="molecule type" value="Genomic_DNA"/>
</dbReference>